<dbReference type="EMBL" id="JAJTWT010000004">
    <property type="protein sequence ID" value="MCE4537972.1"/>
    <property type="molecule type" value="Genomic_DNA"/>
</dbReference>
<sequence length="84" mass="9702">MKNVTVSMDDAVADWVRIEAAKRNTSVSRLVGEMLADKMRHDDAYERAMREALEWRSWGKSTGPYLTREQANDRAYLRGRADQP</sequence>
<reference evidence="1 2" key="1">
    <citation type="submission" date="2021-12" db="EMBL/GenBank/DDBJ databases">
        <title>Genome seq of p7.</title>
        <authorList>
            <person name="Seo T."/>
        </authorList>
    </citation>
    <scope>NUCLEOTIDE SEQUENCE [LARGE SCALE GENOMIC DNA]</scope>
    <source>
        <strain evidence="1 2">P7</strain>
    </source>
</reference>
<keyword evidence="2" id="KW-1185">Reference proteome</keyword>
<name>A0ABS8XG54_9BURK</name>
<dbReference type="RefSeq" id="WP_233392316.1">
    <property type="nucleotide sequence ID" value="NZ_JAJTWT010000004.1"/>
</dbReference>
<evidence type="ECO:0000313" key="1">
    <source>
        <dbReference type="EMBL" id="MCE4537972.1"/>
    </source>
</evidence>
<protein>
    <submittedName>
        <fullName evidence="1">CopG family transcriptional regulator</fullName>
    </submittedName>
</protein>
<comment type="caution">
    <text evidence="1">The sequence shown here is derived from an EMBL/GenBank/DDBJ whole genome shotgun (WGS) entry which is preliminary data.</text>
</comment>
<organism evidence="1 2">
    <name type="scientific">Pelomonas caseinilytica</name>
    <dbReference type="NCBI Taxonomy" id="2906763"/>
    <lineage>
        <taxon>Bacteria</taxon>
        <taxon>Pseudomonadati</taxon>
        <taxon>Pseudomonadota</taxon>
        <taxon>Betaproteobacteria</taxon>
        <taxon>Burkholderiales</taxon>
        <taxon>Sphaerotilaceae</taxon>
        <taxon>Roseateles</taxon>
    </lineage>
</organism>
<evidence type="ECO:0000313" key="2">
    <source>
        <dbReference type="Proteomes" id="UP001201463"/>
    </source>
</evidence>
<proteinExistence type="predicted"/>
<dbReference type="Proteomes" id="UP001201463">
    <property type="component" value="Unassembled WGS sequence"/>
</dbReference>
<accession>A0ABS8XG54</accession>
<gene>
    <name evidence="1" type="ORF">LXT12_12005</name>
</gene>